<dbReference type="SMART" id="SM00757">
    <property type="entry name" value="CRA"/>
    <property type="match status" value="1"/>
</dbReference>
<dbReference type="FunFam" id="2.60.120.920:FF:000011">
    <property type="entry name" value="RAN binding protein 10"/>
    <property type="match status" value="1"/>
</dbReference>
<dbReference type="OrthoDB" id="25503at2759"/>
<dbReference type="AlphaFoldDB" id="A0A2D0QS71"/>
<dbReference type="Pfam" id="PF00622">
    <property type="entry name" value="SPRY"/>
    <property type="match status" value="1"/>
</dbReference>
<dbReference type="InterPro" id="IPR001870">
    <property type="entry name" value="B30.2/SPRY"/>
</dbReference>
<dbReference type="InterPro" id="IPR013144">
    <property type="entry name" value="CRA_dom"/>
</dbReference>
<feature type="compositionally biased region" description="Polar residues" evidence="2">
    <location>
        <begin position="388"/>
        <end position="401"/>
    </location>
</feature>
<dbReference type="InterPro" id="IPR003877">
    <property type="entry name" value="SPRY_dom"/>
</dbReference>
<dbReference type="CTD" id="57610"/>
<evidence type="ECO:0000256" key="1">
    <source>
        <dbReference type="ARBA" id="ARBA00006535"/>
    </source>
</evidence>
<dbReference type="InterPro" id="IPR013320">
    <property type="entry name" value="ConA-like_dom_sf"/>
</dbReference>
<dbReference type="InterPro" id="IPR006595">
    <property type="entry name" value="CTLH_C"/>
</dbReference>
<evidence type="ECO:0000259" key="3">
    <source>
        <dbReference type="PROSITE" id="PS50188"/>
    </source>
</evidence>
<dbReference type="GeneID" id="108264364"/>
<dbReference type="InterPro" id="IPR006594">
    <property type="entry name" value="LisH"/>
</dbReference>
<evidence type="ECO:0000256" key="2">
    <source>
        <dbReference type="SAM" id="MobiDB-lite"/>
    </source>
</evidence>
<proteinExistence type="inferred from homology"/>
<evidence type="ECO:0000313" key="5">
    <source>
        <dbReference type="Proteomes" id="UP000221080"/>
    </source>
</evidence>
<dbReference type="Proteomes" id="UP000221080">
    <property type="component" value="Chromosome 4"/>
</dbReference>
<dbReference type="Gene3D" id="2.60.120.920">
    <property type="match status" value="1"/>
</dbReference>
<feature type="domain" description="CTLH" evidence="4">
    <location>
        <begin position="324"/>
        <end position="381"/>
    </location>
</feature>
<feature type="region of interest" description="Disordered" evidence="2">
    <location>
        <begin position="388"/>
        <end position="440"/>
    </location>
</feature>
<gene>
    <name evidence="6" type="primary">ranbp10</name>
</gene>
<dbReference type="SUPFAM" id="SSF49899">
    <property type="entry name" value="Concanavalin A-like lectins/glucanases"/>
    <property type="match status" value="1"/>
</dbReference>
<sequence length="618" mass="68228">MTVERWLSGDIAAASSLQSIVLSFGRLTQLGREKQRKENKTQAKKMAELGAGSLLQGDPALNDQEQELNERLKRLYPAVNEEETPLPRSWSPKDKYSYIGLSQNNLRVHYKGHGKNHKDAASVRATHPIPAACGIYYFEVKIVSKGRDGYMGIGLSAQGVNMNRLPGWDKHSYGYHGDDGHSFCSSGTGQPYGPTFTTGDVIGCCVNLINNTCFYTKNGHSLGVAFTDLPPNLYPTVGLQTPGEIVDANFGQHPFVFDIEDYMSEWRAKIHSMIARFPIGERLGEWQTVLQNMVSSYLVHHGYCATAMAFARATETMIQEDQASIKNRQRIQKLVLEGRVGEAIEATHQLYPGLLERNPNLLFMLKCRQFVEMVNGTDSEVRCFSVHSPNTQDSYSGSPSLSPRHGATNPHLHSTESNSTDSTKSQPHSTTSNQETSAVCVHSDSEMEIEAEHYSNGVAESSSTRIMNGTYKHQEIMQGDDSSVGNGVAEDSCGSRQLCGGNQAATERMIQFGRELQALSEQLSRQYGKNAMHKKMLQDAFSLLAYSDPWNCPVGQQLDPTQREAICSALNSAILESQNLPKQPPLMLALGQATECVQLMARVRSGSCSFARVDNFLH</sequence>
<dbReference type="PROSITE" id="PS50896">
    <property type="entry name" value="LISH"/>
    <property type="match status" value="1"/>
</dbReference>
<dbReference type="InterPro" id="IPR035782">
    <property type="entry name" value="SPRY_RanBP9/10"/>
</dbReference>
<dbReference type="SMART" id="SM00449">
    <property type="entry name" value="SPRY"/>
    <property type="match status" value="1"/>
</dbReference>
<dbReference type="Pfam" id="PF10607">
    <property type="entry name" value="CTLH"/>
    <property type="match status" value="1"/>
</dbReference>
<feature type="domain" description="B30.2/SPRY" evidence="3">
    <location>
        <begin position="68"/>
        <end position="255"/>
    </location>
</feature>
<organism evidence="5 6">
    <name type="scientific">Ictalurus punctatus</name>
    <name type="common">Channel catfish</name>
    <name type="synonym">Silurus punctatus</name>
    <dbReference type="NCBI Taxonomy" id="7998"/>
    <lineage>
        <taxon>Eukaryota</taxon>
        <taxon>Metazoa</taxon>
        <taxon>Chordata</taxon>
        <taxon>Craniata</taxon>
        <taxon>Vertebrata</taxon>
        <taxon>Euteleostomi</taxon>
        <taxon>Actinopterygii</taxon>
        <taxon>Neopterygii</taxon>
        <taxon>Teleostei</taxon>
        <taxon>Ostariophysi</taxon>
        <taxon>Siluriformes</taxon>
        <taxon>Ictaluridae</taxon>
        <taxon>Ictalurus</taxon>
    </lineage>
</organism>
<evidence type="ECO:0000259" key="4">
    <source>
        <dbReference type="PROSITE" id="PS50897"/>
    </source>
</evidence>
<dbReference type="CDD" id="cd12909">
    <property type="entry name" value="SPRY_RanBP9_10"/>
    <property type="match status" value="1"/>
</dbReference>
<keyword evidence="5" id="KW-1185">Reference proteome</keyword>
<accession>A0A2D0QS71</accession>
<dbReference type="InterPro" id="IPR050618">
    <property type="entry name" value="Ubq-SigPath_Reg"/>
</dbReference>
<name>A0A2D0QS71_ICTPU</name>
<protein>
    <submittedName>
        <fullName evidence="6">Ran-binding protein 10 isoform X5</fullName>
    </submittedName>
</protein>
<comment type="similarity">
    <text evidence="1">Belongs to the RANBP9/10 family.</text>
</comment>
<dbReference type="InterPro" id="IPR024964">
    <property type="entry name" value="CTLH/CRA"/>
</dbReference>
<dbReference type="InterPro" id="IPR043136">
    <property type="entry name" value="B30.2/SPRY_sf"/>
</dbReference>
<dbReference type="PANTHER" id="PTHR12864">
    <property type="entry name" value="RAN BINDING PROTEIN 9-RELATED"/>
    <property type="match status" value="1"/>
</dbReference>
<dbReference type="RefSeq" id="XP_017321308.1">
    <property type="nucleotide sequence ID" value="XM_017465819.3"/>
</dbReference>
<reference evidence="6" key="2">
    <citation type="submission" date="2025-08" db="UniProtKB">
        <authorList>
            <consortium name="RefSeq"/>
        </authorList>
    </citation>
    <scope>IDENTIFICATION</scope>
    <source>
        <tissue evidence="6">Blood</tissue>
    </source>
</reference>
<evidence type="ECO:0000313" key="6">
    <source>
        <dbReference type="RefSeq" id="XP_017321308.1"/>
    </source>
</evidence>
<dbReference type="PROSITE" id="PS50188">
    <property type="entry name" value="B302_SPRY"/>
    <property type="match status" value="1"/>
</dbReference>
<dbReference type="PROSITE" id="PS50897">
    <property type="entry name" value="CTLH"/>
    <property type="match status" value="1"/>
</dbReference>
<feature type="compositionally biased region" description="Polar residues" evidence="2">
    <location>
        <begin position="411"/>
        <end position="437"/>
    </location>
</feature>
<dbReference type="SMART" id="SM00668">
    <property type="entry name" value="CTLH"/>
    <property type="match status" value="1"/>
</dbReference>
<reference evidence="5" key="1">
    <citation type="journal article" date="2016" name="Nat. Commun.">
        <title>The channel catfish genome sequence provides insights into the evolution of scale formation in teleosts.</title>
        <authorList>
            <person name="Liu Z."/>
            <person name="Liu S."/>
            <person name="Yao J."/>
            <person name="Bao L."/>
            <person name="Zhang J."/>
            <person name="Li Y."/>
            <person name="Jiang C."/>
            <person name="Sun L."/>
            <person name="Wang R."/>
            <person name="Zhang Y."/>
            <person name="Zhou T."/>
            <person name="Zeng Q."/>
            <person name="Fu Q."/>
            <person name="Gao S."/>
            <person name="Li N."/>
            <person name="Koren S."/>
            <person name="Jiang Y."/>
            <person name="Zimin A."/>
            <person name="Xu P."/>
            <person name="Phillippy A.M."/>
            <person name="Geng X."/>
            <person name="Song L."/>
            <person name="Sun F."/>
            <person name="Li C."/>
            <person name="Wang X."/>
            <person name="Chen A."/>
            <person name="Jin Y."/>
            <person name="Yuan Z."/>
            <person name="Yang Y."/>
            <person name="Tan S."/>
            <person name="Peatman E."/>
            <person name="Lu J."/>
            <person name="Qin Z."/>
            <person name="Dunham R."/>
            <person name="Li Z."/>
            <person name="Sonstegard T."/>
            <person name="Feng J."/>
            <person name="Danzmann R.G."/>
            <person name="Schroeder S."/>
            <person name="Scheffler B."/>
            <person name="Duke M.V."/>
            <person name="Ballard L."/>
            <person name="Kucuktas H."/>
            <person name="Kaltenboeck L."/>
            <person name="Liu H."/>
            <person name="Armbruster J."/>
            <person name="Xie Y."/>
            <person name="Kirby M.L."/>
            <person name="Tian Y."/>
            <person name="Flanagan M.E."/>
            <person name="Mu W."/>
            <person name="Waldbieser G.C."/>
        </authorList>
    </citation>
    <scope>NUCLEOTIDE SEQUENCE [LARGE SCALE GENOMIC DNA]</scope>
    <source>
        <strain evidence="5">SDA103</strain>
    </source>
</reference>